<organism evidence="3 4">
    <name type="scientific">Paenibacillus sambharensis</name>
    <dbReference type="NCBI Taxonomy" id="1803190"/>
    <lineage>
        <taxon>Bacteria</taxon>
        <taxon>Bacillati</taxon>
        <taxon>Bacillota</taxon>
        <taxon>Bacilli</taxon>
        <taxon>Bacillales</taxon>
        <taxon>Paenibacillaceae</taxon>
        <taxon>Paenibacillus</taxon>
    </lineage>
</organism>
<sequence>MRLGIVGGGVGGMMTALYQAAKGMPITLYERSELMGGRLAYETDGGAYRIDRGPTIVLLPDMLKSRLMEAGIPEERIPLVPLDLMYRIHYADGTVLTKYRDKERMEEELERLHPGEGKAFRRYMADMEPRFIEARQAFLERAFLRKRDFFTPRNLRLLGRMQVFKSASRLADYYFRTEKAADAFSLQTLYVGGLPFGTPSLYSFIPYAEHADGIWYWKGGYGALAGLLEEKVRAAGVDVRTGEEGSVKQIVTGTGRVSGLVTEDGVYHKHEAVVYNGDFPGLHRLLDRTETDIPIRKFKPSSGCVLIYLGCSTRWGHGRKAVSGPGAEGQTGRTATDWSVTVHQYFLPRSLRASLRRIASTGRPPAEREEIPAYYIFNPCAVDPEAAPAGESVLYVLIPMPVACDGERSGNAGVEWKQAAEQLADRVLADAEERAFPGLRESIRWKSVRSPADGAAEGWHGGGAFGIAPTLNQSGVFRPQIVPYPVRGLYSVGASVHPGGGIPIVMQGARLLADQLEREWPQ</sequence>
<evidence type="ECO:0000256" key="1">
    <source>
        <dbReference type="ARBA" id="ARBA00038322"/>
    </source>
</evidence>
<dbReference type="Gene3D" id="3.50.50.60">
    <property type="entry name" value="FAD/NAD(P)-binding domain"/>
    <property type="match status" value="2"/>
</dbReference>
<dbReference type="RefSeq" id="WP_111148407.1">
    <property type="nucleotide sequence ID" value="NZ_QKRB01000054.1"/>
</dbReference>
<dbReference type="SUPFAM" id="SSF51905">
    <property type="entry name" value="FAD/NAD(P)-binding domain"/>
    <property type="match status" value="1"/>
</dbReference>
<dbReference type="PANTHER" id="PTHR43734:SF1">
    <property type="entry name" value="PHYTOENE DESATURASE"/>
    <property type="match status" value="1"/>
</dbReference>
<comment type="caution">
    <text evidence="3">The sequence shown here is derived from an EMBL/GenBank/DDBJ whole genome shotgun (WGS) entry which is preliminary data.</text>
</comment>
<keyword evidence="4" id="KW-1185">Reference proteome</keyword>
<proteinExistence type="inferred from homology"/>
<reference evidence="3 4" key="1">
    <citation type="submission" date="2018-06" db="EMBL/GenBank/DDBJ databases">
        <title>Paenibacillus imtechensis sp. nov.</title>
        <authorList>
            <person name="Pinnaka A.K."/>
            <person name="Singh H."/>
            <person name="Kaur M."/>
        </authorList>
    </citation>
    <scope>NUCLEOTIDE SEQUENCE [LARGE SCALE GENOMIC DNA]</scope>
    <source>
        <strain evidence="3 4">SMB1</strain>
    </source>
</reference>
<gene>
    <name evidence="3" type="ORF">DNH61_19140</name>
</gene>
<dbReference type="OrthoDB" id="9814556at2"/>
<comment type="similarity">
    <text evidence="1">Belongs to the carotenoid/retinoid oxidoreductase family. CrtN subfamily.</text>
</comment>
<evidence type="ECO:0000313" key="4">
    <source>
        <dbReference type="Proteomes" id="UP000249522"/>
    </source>
</evidence>
<dbReference type="PANTHER" id="PTHR43734">
    <property type="entry name" value="PHYTOENE DESATURASE"/>
    <property type="match status" value="1"/>
</dbReference>
<feature type="domain" description="Amine oxidase" evidence="2">
    <location>
        <begin position="11"/>
        <end position="285"/>
    </location>
</feature>
<dbReference type="InterPro" id="IPR002937">
    <property type="entry name" value="Amino_oxidase"/>
</dbReference>
<dbReference type="InterPro" id="IPR036188">
    <property type="entry name" value="FAD/NAD-bd_sf"/>
</dbReference>
<dbReference type="Proteomes" id="UP000249522">
    <property type="component" value="Unassembled WGS sequence"/>
</dbReference>
<dbReference type="AlphaFoldDB" id="A0A2W1L3Z8"/>
<dbReference type="Pfam" id="PF01593">
    <property type="entry name" value="Amino_oxidase"/>
    <property type="match status" value="1"/>
</dbReference>
<protein>
    <submittedName>
        <fullName evidence="3">Phytoene desaturase</fullName>
    </submittedName>
</protein>
<accession>A0A2W1L3Z8</accession>
<evidence type="ECO:0000313" key="3">
    <source>
        <dbReference type="EMBL" id="PZD94076.1"/>
    </source>
</evidence>
<name>A0A2W1L3Z8_9BACL</name>
<dbReference type="EMBL" id="QKRB01000054">
    <property type="protein sequence ID" value="PZD94076.1"/>
    <property type="molecule type" value="Genomic_DNA"/>
</dbReference>
<dbReference type="GO" id="GO:0016491">
    <property type="term" value="F:oxidoreductase activity"/>
    <property type="evidence" value="ECO:0007669"/>
    <property type="project" value="InterPro"/>
</dbReference>
<evidence type="ECO:0000259" key="2">
    <source>
        <dbReference type="Pfam" id="PF01593"/>
    </source>
</evidence>